<protein>
    <submittedName>
        <fullName evidence="1">Uncharacterized protein</fullName>
    </submittedName>
</protein>
<dbReference type="AlphaFoldDB" id="A0A4C1WJ48"/>
<reference evidence="1 2" key="1">
    <citation type="journal article" date="2019" name="Commun. Biol.">
        <title>The bagworm genome reveals a unique fibroin gene that provides high tensile strength.</title>
        <authorList>
            <person name="Kono N."/>
            <person name="Nakamura H."/>
            <person name="Ohtoshi R."/>
            <person name="Tomita M."/>
            <person name="Numata K."/>
            <person name="Arakawa K."/>
        </authorList>
    </citation>
    <scope>NUCLEOTIDE SEQUENCE [LARGE SCALE GENOMIC DNA]</scope>
</reference>
<gene>
    <name evidence="1" type="ORF">EVAR_42816_1</name>
</gene>
<sequence>MVTLELERIKVGKLQYQNVKDEYVERLKVSFGEIKQYECLEFDELWKVTKSELADEAIWKVTKSVLADEAIWKVTKSVLADEAIWKVTKSVLVDEAKKVCGVIKRINIRKKDNEWWNFEVRKEVS</sequence>
<name>A0A4C1WJ48_EUMVA</name>
<organism evidence="1 2">
    <name type="scientific">Eumeta variegata</name>
    <name type="common">Bagworm moth</name>
    <name type="synonym">Eumeta japonica</name>
    <dbReference type="NCBI Taxonomy" id="151549"/>
    <lineage>
        <taxon>Eukaryota</taxon>
        <taxon>Metazoa</taxon>
        <taxon>Ecdysozoa</taxon>
        <taxon>Arthropoda</taxon>
        <taxon>Hexapoda</taxon>
        <taxon>Insecta</taxon>
        <taxon>Pterygota</taxon>
        <taxon>Neoptera</taxon>
        <taxon>Endopterygota</taxon>
        <taxon>Lepidoptera</taxon>
        <taxon>Glossata</taxon>
        <taxon>Ditrysia</taxon>
        <taxon>Tineoidea</taxon>
        <taxon>Psychidae</taxon>
        <taxon>Oiketicinae</taxon>
        <taxon>Eumeta</taxon>
    </lineage>
</organism>
<dbReference type="EMBL" id="BGZK01000559">
    <property type="protein sequence ID" value="GBP50135.1"/>
    <property type="molecule type" value="Genomic_DNA"/>
</dbReference>
<evidence type="ECO:0000313" key="1">
    <source>
        <dbReference type="EMBL" id="GBP50135.1"/>
    </source>
</evidence>
<comment type="caution">
    <text evidence="1">The sequence shown here is derived from an EMBL/GenBank/DDBJ whole genome shotgun (WGS) entry which is preliminary data.</text>
</comment>
<accession>A0A4C1WJ48</accession>
<keyword evidence="2" id="KW-1185">Reference proteome</keyword>
<evidence type="ECO:0000313" key="2">
    <source>
        <dbReference type="Proteomes" id="UP000299102"/>
    </source>
</evidence>
<dbReference type="OrthoDB" id="7400707at2759"/>
<proteinExistence type="predicted"/>
<dbReference type="Proteomes" id="UP000299102">
    <property type="component" value="Unassembled WGS sequence"/>
</dbReference>